<dbReference type="Pfam" id="PF23082">
    <property type="entry name" value="Myb_DNA-binding_2"/>
    <property type="match status" value="1"/>
</dbReference>
<feature type="domain" description="J" evidence="8">
    <location>
        <begin position="56"/>
        <end position="120"/>
    </location>
</feature>
<dbReference type="Pfam" id="PF00226">
    <property type="entry name" value="DnaJ"/>
    <property type="match status" value="1"/>
</dbReference>
<organism evidence="9 10">
    <name type="scientific">Dreissena polymorpha</name>
    <name type="common">Zebra mussel</name>
    <name type="synonym">Mytilus polymorpha</name>
    <dbReference type="NCBI Taxonomy" id="45954"/>
    <lineage>
        <taxon>Eukaryota</taxon>
        <taxon>Metazoa</taxon>
        <taxon>Spiralia</taxon>
        <taxon>Lophotrochozoa</taxon>
        <taxon>Mollusca</taxon>
        <taxon>Bivalvia</taxon>
        <taxon>Autobranchia</taxon>
        <taxon>Heteroconchia</taxon>
        <taxon>Euheterodonta</taxon>
        <taxon>Imparidentia</taxon>
        <taxon>Neoheterodontei</taxon>
        <taxon>Myida</taxon>
        <taxon>Dreissenoidea</taxon>
        <taxon>Dreissenidae</taxon>
        <taxon>Dreissena</taxon>
    </lineage>
</organism>
<sequence length="463" mass="53694">MVRMVRKSVPYSPQTWAVWSTNLGRMVHGPYNPDTYAHWDSEDLELFDLVEEINGNFYELLDIKRDDNLSEIKKAYKKKALKLHPDKNDAPDAEVQFRQLVAVYEILKEEEKRKKYDNVLDNGLPDWRQPVFYFRKARKLGLLELAGLLSLIVTVGQYFVMWAAYLERRLAMEDFFMSKRKRETKGKRGKAVAINEKLEEDLHQTLEALPKPHIKNLWPITFTKWATLQLVTLPKSIRERREQQRLAKEIREKERQEEERKREEYLKELDLRKQKRKVKHEPVIASAISSDVTPVMYGMSPEEEDSEDSASETYCKTGMKTGEWTDEDYVVLSKAYIKFPGGTVERWEKIADMVGRPVSEVTAKYESQHLCASDNVISKSEDDVVTTLKLKSSSQNFTSNKPKSNGEKLLVSVNEKLGASVPSTKGSSEDAEWALKQYPKGTDQRWEKIAEHIPGKSKVIKWL</sequence>
<evidence type="ECO:0000256" key="1">
    <source>
        <dbReference type="ARBA" id="ARBA00022692"/>
    </source>
</evidence>
<evidence type="ECO:0000313" key="10">
    <source>
        <dbReference type="Proteomes" id="UP000828390"/>
    </source>
</evidence>
<gene>
    <name evidence="9" type="ORF">DPMN_058804</name>
</gene>
<keyword evidence="10" id="KW-1185">Reference proteome</keyword>
<keyword evidence="1 7" id="KW-0812">Transmembrane</keyword>
<reference evidence="9" key="1">
    <citation type="journal article" date="2019" name="bioRxiv">
        <title>The Genome of the Zebra Mussel, Dreissena polymorpha: A Resource for Invasive Species Research.</title>
        <authorList>
            <person name="McCartney M.A."/>
            <person name="Auch B."/>
            <person name="Kono T."/>
            <person name="Mallez S."/>
            <person name="Zhang Y."/>
            <person name="Obille A."/>
            <person name="Becker A."/>
            <person name="Abrahante J.E."/>
            <person name="Garbe J."/>
            <person name="Badalamenti J.P."/>
            <person name="Herman A."/>
            <person name="Mangelson H."/>
            <person name="Liachko I."/>
            <person name="Sullivan S."/>
            <person name="Sone E.D."/>
            <person name="Koren S."/>
            <person name="Silverstein K.A.T."/>
            <person name="Beckman K.B."/>
            <person name="Gohl D.M."/>
        </authorList>
    </citation>
    <scope>NUCLEOTIDE SEQUENCE</scope>
    <source>
        <strain evidence="9">Duluth1</strain>
        <tissue evidence="9">Whole animal</tissue>
    </source>
</reference>
<evidence type="ECO:0000256" key="3">
    <source>
        <dbReference type="ARBA" id="ARBA00022989"/>
    </source>
</evidence>
<dbReference type="InterPro" id="IPR009057">
    <property type="entry name" value="Homeodomain-like_sf"/>
</dbReference>
<dbReference type="Gene3D" id="1.10.10.60">
    <property type="entry name" value="Homeodomain-like"/>
    <property type="match status" value="2"/>
</dbReference>
<comment type="caution">
    <text evidence="9">The sequence shown here is derived from an EMBL/GenBank/DDBJ whole genome shotgun (WGS) entry which is preliminary data.</text>
</comment>
<evidence type="ECO:0000313" key="9">
    <source>
        <dbReference type="EMBL" id="KAH3716088.1"/>
    </source>
</evidence>
<dbReference type="Proteomes" id="UP000828390">
    <property type="component" value="Unassembled WGS sequence"/>
</dbReference>
<dbReference type="EMBL" id="JAIWYP010000013">
    <property type="protein sequence ID" value="KAH3716088.1"/>
    <property type="molecule type" value="Genomic_DNA"/>
</dbReference>
<proteinExistence type="predicted"/>
<dbReference type="InterPro" id="IPR001623">
    <property type="entry name" value="DnaJ_domain"/>
</dbReference>
<evidence type="ECO:0000256" key="7">
    <source>
        <dbReference type="SAM" id="Phobius"/>
    </source>
</evidence>
<name>A0A9D4HFW8_DREPO</name>
<accession>A0A9D4HFW8</accession>
<feature type="coiled-coil region" evidence="6">
    <location>
        <begin position="236"/>
        <end position="275"/>
    </location>
</feature>
<dbReference type="PROSITE" id="PS50076">
    <property type="entry name" value="DNAJ_2"/>
    <property type="match status" value="1"/>
</dbReference>
<evidence type="ECO:0000259" key="8">
    <source>
        <dbReference type="PROSITE" id="PS50076"/>
    </source>
</evidence>
<dbReference type="InterPro" id="IPR036869">
    <property type="entry name" value="J_dom_sf"/>
</dbReference>
<dbReference type="SUPFAM" id="SSF46565">
    <property type="entry name" value="Chaperone J-domain"/>
    <property type="match status" value="1"/>
</dbReference>
<dbReference type="SMART" id="SM00271">
    <property type="entry name" value="DnaJ"/>
    <property type="match status" value="1"/>
</dbReference>
<reference evidence="9" key="2">
    <citation type="submission" date="2020-11" db="EMBL/GenBank/DDBJ databases">
        <authorList>
            <person name="McCartney M.A."/>
            <person name="Auch B."/>
            <person name="Kono T."/>
            <person name="Mallez S."/>
            <person name="Becker A."/>
            <person name="Gohl D.M."/>
            <person name="Silverstein K.A.T."/>
            <person name="Koren S."/>
            <person name="Bechman K.B."/>
            <person name="Herman A."/>
            <person name="Abrahante J.E."/>
            <person name="Garbe J."/>
        </authorList>
    </citation>
    <scope>NUCLEOTIDE SEQUENCE</scope>
    <source>
        <strain evidence="9">Duluth1</strain>
        <tissue evidence="9">Whole animal</tissue>
    </source>
</reference>
<dbReference type="GO" id="GO:0012505">
    <property type="term" value="C:endomembrane system"/>
    <property type="evidence" value="ECO:0007669"/>
    <property type="project" value="UniProtKB-SubCell"/>
</dbReference>
<dbReference type="SUPFAM" id="SSF46689">
    <property type="entry name" value="Homeodomain-like"/>
    <property type="match status" value="1"/>
</dbReference>
<protein>
    <recommendedName>
        <fullName evidence="8">J domain-containing protein</fullName>
    </recommendedName>
</protein>
<evidence type="ECO:0000256" key="6">
    <source>
        <dbReference type="SAM" id="Coils"/>
    </source>
</evidence>
<dbReference type="PANTHER" id="PTHR44653:SF2">
    <property type="entry name" value="DNAJ HOMOLOG SUBFAMILY C MEMBER 1"/>
    <property type="match status" value="1"/>
</dbReference>
<keyword evidence="4 7" id="KW-0472">Membrane</keyword>
<dbReference type="InterPro" id="IPR052606">
    <property type="entry name" value="DnaJ_domain_protein"/>
</dbReference>
<dbReference type="Gene3D" id="1.10.287.110">
    <property type="entry name" value="DnaJ domain"/>
    <property type="match status" value="1"/>
</dbReference>
<evidence type="ECO:0000256" key="4">
    <source>
        <dbReference type="ARBA" id="ARBA00023136"/>
    </source>
</evidence>
<comment type="subcellular location">
    <subcellularLocation>
        <location evidence="5">Endomembrane system</location>
        <topology evidence="5">Single-pass membrane protein</topology>
    </subcellularLocation>
</comment>
<dbReference type="AlphaFoldDB" id="A0A9D4HFW8"/>
<evidence type="ECO:0000256" key="5">
    <source>
        <dbReference type="ARBA" id="ARBA00037847"/>
    </source>
</evidence>
<keyword evidence="3 7" id="KW-1133">Transmembrane helix</keyword>
<evidence type="ECO:0000256" key="2">
    <source>
        <dbReference type="ARBA" id="ARBA00022729"/>
    </source>
</evidence>
<dbReference type="InterPro" id="IPR001005">
    <property type="entry name" value="SANT/Myb"/>
</dbReference>
<feature type="transmembrane region" description="Helical" evidence="7">
    <location>
        <begin position="142"/>
        <end position="165"/>
    </location>
</feature>
<keyword evidence="6" id="KW-0175">Coiled coil</keyword>
<dbReference type="CDD" id="cd06257">
    <property type="entry name" value="DnaJ"/>
    <property type="match status" value="1"/>
</dbReference>
<dbReference type="PANTHER" id="PTHR44653">
    <property type="entry name" value="DNAJ HOMOLOG SUBFAMILY C MEMBER 1"/>
    <property type="match status" value="1"/>
</dbReference>
<keyword evidence="2" id="KW-0732">Signal</keyword>
<dbReference type="PRINTS" id="PR00625">
    <property type="entry name" value="JDOMAIN"/>
</dbReference>